<keyword evidence="2" id="KW-1185">Reference proteome</keyword>
<comment type="caution">
    <text evidence="1">The sequence shown here is derived from an EMBL/GenBank/DDBJ whole genome shotgun (WGS) entry which is preliminary data.</text>
</comment>
<organism evidence="1 2">
    <name type="scientific">Mesorhizobium qingshengii</name>
    <dbReference type="NCBI Taxonomy" id="1165689"/>
    <lineage>
        <taxon>Bacteria</taxon>
        <taxon>Pseudomonadati</taxon>
        <taxon>Pseudomonadota</taxon>
        <taxon>Alphaproteobacteria</taxon>
        <taxon>Hyphomicrobiales</taxon>
        <taxon>Phyllobacteriaceae</taxon>
        <taxon>Mesorhizobium</taxon>
    </lineage>
</organism>
<evidence type="ECO:0000313" key="1">
    <source>
        <dbReference type="EMBL" id="MCZ8545768.1"/>
    </source>
</evidence>
<accession>A0ABT4QW33</accession>
<gene>
    <name evidence="1" type="ORF">OOJ09_16370</name>
</gene>
<protein>
    <recommendedName>
        <fullName evidence="3">Panthothenate synthetase</fullName>
    </recommendedName>
</protein>
<dbReference type="EMBL" id="JAPFQA010000006">
    <property type="protein sequence ID" value="MCZ8545768.1"/>
    <property type="molecule type" value="Genomic_DNA"/>
</dbReference>
<reference evidence="1" key="1">
    <citation type="submission" date="2022-11" db="EMBL/GenBank/DDBJ databases">
        <authorList>
            <person name="Coimbra C."/>
        </authorList>
    </citation>
    <scope>NUCLEOTIDE SEQUENCE</scope>
    <source>
        <strain evidence="1">Jales19</strain>
    </source>
</reference>
<evidence type="ECO:0000313" key="2">
    <source>
        <dbReference type="Proteomes" id="UP001152178"/>
    </source>
</evidence>
<name>A0ABT4QW33_9HYPH</name>
<proteinExistence type="predicted"/>
<evidence type="ECO:0008006" key="3">
    <source>
        <dbReference type="Google" id="ProtNLM"/>
    </source>
</evidence>
<dbReference type="Proteomes" id="UP001152178">
    <property type="component" value="Unassembled WGS sequence"/>
</dbReference>
<sequence length="101" mass="11204">MRMMLKVSVPTVEGNKAIKDGSMGKFIEHALSELKPEAAYFTAEKGQRTAYLFVDMKENSDMPYLGERFFFAFNAAVDFVPVMNAEELKKGLPKAMAGMAA</sequence>
<dbReference type="RefSeq" id="WP_269906164.1">
    <property type="nucleotide sequence ID" value="NZ_JAPFQA010000006.1"/>
</dbReference>